<dbReference type="AlphaFoldDB" id="A0A1F5DH95"/>
<accession>A0A1F5DH95</accession>
<comment type="caution">
    <text evidence="1">The sequence shown here is derived from an EMBL/GenBank/DDBJ whole genome shotgun (WGS) entry which is preliminary data.</text>
</comment>
<proteinExistence type="predicted"/>
<protein>
    <submittedName>
        <fullName evidence="1">Uncharacterized protein</fullName>
    </submittedName>
</protein>
<organism evidence="1 2">
    <name type="scientific">Candidatus Beckwithbacteria bacterium RBG_13_35_6</name>
    <dbReference type="NCBI Taxonomy" id="1797456"/>
    <lineage>
        <taxon>Bacteria</taxon>
        <taxon>Candidatus Beckwithiibacteriota</taxon>
    </lineage>
</organism>
<reference evidence="1 2" key="1">
    <citation type="journal article" date="2016" name="Nat. Commun.">
        <title>Thousands of microbial genomes shed light on interconnected biogeochemical processes in an aquifer system.</title>
        <authorList>
            <person name="Anantharaman K."/>
            <person name="Brown C.T."/>
            <person name="Hug L.A."/>
            <person name="Sharon I."/>
            <person name="Castelle C.J."/>
            <person name="Probst A.J."/>
            <person name="Thomas B.C."/>
            <person name="Singh A."/>
            <person name="Wilkins M.J."/>
            <person name="Karaoz U."/>
            <person name="Brodie E.L."/>
            <person name="Williams K.H."/>
            <person name="Hubbard S.S."/>
            <person name="Banfield J.F."/>
        </authorList>
    </citation>
    <scope>NUCLEOTIDE SEQUENCE [LARGE SCALE GENOMIC DNA]</scope>
</reference>
<name>A0A1F5DH95_9BACT</name>
<dbReference type="EMBL" id="MEZJ01000011">
    <property type="protein sequence ID" value="OGD54542.1"/>
    <property type="molecule type" value="Genomic_DNA"/>
</dbReference>
<sequence>MVEELGDGSFAGKGKLDAGRLGLANIFADADGVKTPDAKLGDGDGTDINLFCTNQNPKAPADKSSKLTTIVAATTRKVLLDFCFGELASILPPFYKVTKKFYFLTNK</sequence>
<evidence type="ECO:0000313" key="2">
    <source>
        <dbReference type="Proteomes" id="UP000178758"/>
    </source>
</evidence>
<gene>
    <name evidence="1" type="ORF">A3J78_02170</name>
</gene>
<evidence type="ECO:0000313" key="1">
    <source>
        <dbReference type="EMBL" id="OGD54542.1"/>
    </source>
</evidence>
<dbReference type="Proteomes" id="UP000178758">
    <property type="component" value="Unassembled WGS sequence"/>
</dbReference>